<sequence length="146" mass="16632">MLNVYLGKMDEAVYYPPVYFDNRYEDEWIIDKRSIEIIRDVDKSDVVSAHLIESPVLGPISPKELSGGVKTILLMLFDETGRIFNASACGDNCAKWILKIAESKNLTINLRHIMEFGDEEFEMKILNTGEVVHNMLEFVNVAGLYV</sequence>
<organism evidence="1 2">
    <name type="scientific">Blautia obeum</name>
    <dbReference type="NCBI Taxonomy" id="40520"/>
    <lineage>
        <taxon>Bacteria</taxon>
        <taxon>Bacillati</taxon>
        <taxon>Bacillota</taxon>
        <taxon>Clostridia</taxon>
        <taxon>Lachnospirales</taxon>
        <taxon>Lachnospiraceae</taxon>
        <taxon>Blautia</taxon>
    </lineage>
</organism>
<dbReference type="Proteomes" id="UP000265828">
    <property type="component" value="Unassembled WGS sequence"/>
</dbReference>
<gene>
    <name evidence="1" type="ORF">DWW07_08375</name>
</gene>
<proteinExistence type="predicted"/>
<dbReference type="Pfam" id="PF16163">
    <property type="entry name" value="DUF4869"/>
    <property type="match status" value="1"/>
</dbReference>
<name>A0A395X6W6_9FIRM</name>
<dbReference type="EMBL" id="QRZI01000005">
    <property type="protein sequence ID" value="RGV64217.1"/>
    <property type="molecule type" value="Genomic_DNA"/>
</dbReference>
<dbReference type="InterPro" id="IPR032360">
    <property type="entry name" value="DUF4869"/>
</dbReference>
<evidence type="ECO:0000313" key="2">
    <source>
        <dbReference type="Proteomes" id="UP000265828"/>
    </source>
</evidence>
<comment type="caution">
    <text evidence="1">The sequence shown here is derived from an EMBL/GenBank/DDBJ whole genome shotgun (WGS) entry which is preliminary data.</text>
</comment>
<protein>
    <submittedName>
        <fullName evidence="1">DUF4869 domain-containing protein</fullName>
    </submittedName>
</protein>
<reference evidence="1 2" key="1">
    <citation type="submission" date="2018-08" db="EMBL/GenBank/DDBJ databases">
        <title>A genome reference for cultivated species of the human gut microbiota.</title>
        <authorList>
            <person name="Zou Y."/>
            <person name="Xue W."/>
            <person name="Luo G."/>
        </authorList>
    </citation>
    <scope>NUCLEOTIDE SEQUENCE [LARGE SCALE GENOMIC DNA]</scope>
    <source>
        <strain evidence="1 2">AF14-23</strain>
    </source>
</reference>
<dbReference type="RefSeq" id="WP_118012988.1">
    <property type="nucleotide sequence ID" value="NZ_QRZI01000005.1"/>
</dbReference>
<dbReference type="AlphaFoldDB" id="A0A395X6W6"/>
<evidence type="ECO:0000313" key="1">
    <source>
        <dbReference type="EMBL" id="RGV64217.1"/>
    </source>
</evidence>
<accession>A0A395X6W6</accession>